<reference evidence="3" key="1">
    <citation type="submission" date="2025-08" db="UniProtKB">
        <authorList>
            <consortium name="RefSeq"/>
        </authorList>
    </citation>
    <scope>IDENTIFICATION</scope>
    <source>
        <tissue evidence="3">Whole body pupa</tissue>
    </source>
</reference>
<evidence type="ECO:0000313" key="3">
    <source>
        <dbReference type="RefSeq" id="XP_037899807.1"/>
    </source>
</evidence>
<feature type="region of interest" description="Disordered" evidence="1">
    <location>
        <begin position="48"/>
        <end position="73"/>
    </location>
</feature>
<feature type="compositionally biased region" description="Polar residues" evidence="1">
    <location>
        <begin position="9"/>
        <end position="19"/>
    </location>
</feature>
<organism evidence="2 3">
    <name type="scientific">Glossina fuscipes</name>
    <dbReference type="NCBI Taxonomy" id="7396"/>
    <lineage>
        <taxon>Eukaryota</taxon>
        <taxon>Metazoa</taxon>
        <taxon>Ecdysozoa</taxon>
        <taxon>Arthropoda</taxon>
        <taxon>Hexapoda</taxon>
        <taxon>Insecta</taxon>
        <taxon>Pterygota</taxon>
        <taxon>Neoptera</taxon>
        <taxon>Endopterygota</taxon>
        <taxon>Diptera</taxon>
        <taxon>Brachycera</taxon>
        <taxon>Muscomorpha</taxon>
        <taxon>Hippoboscoidea</taxon>
        <taxon>Glossinidae</taxon>
        <taxon>Glossina</taxon>
    </lineage>
</organism>
<dbReference type="Proteomes" id="UP000092443">
    <property type="component" value="Unplaced"/>
</dbReference>
<feature type="region of interest" description="Disordered" evidence="1">
    <location>
        <begin position="1"/>
        <end position="22"/>
    </location>
</feature>
<dbReference type="KEGG" id="gfs:119644337"/>
<name>A0A9C6E189_9MUSC</name>
<accession>A0A9C6E189</accession>
<evidence type="ECO:0000313" key="2">
    <source>
        <dbReference type="Proteomes" id="UP000092443"/>
    </source>
</evidence>
<dbReference type="RefSeq" id="XP_037899807.1">
    <property type="nucleotide sequence ID" value="XM_038043879.1"/>
</dbReference>
<gene>
    <name evidence="3" type="primary">LOC119644337</name>
</gene>
<keyword evidence="2" id="KW-1185">Reference proteome</keyword>
<sequence>MSFLKKTNGKQNRNSSSHFVKQRKWCRRNVLEDSSRFSLGMNLTKVKDVSMTTPLSTPQEKKKPQSPAATSDIAQKEANQLTELHQMTMHLEIRLETVVSGSPLISLQSDLKERGQVSNSQISINFLDHKLQSFSCDSNY</sequence>
<proteinExistence type="predicted"/>
<dbReference type="GeneID" id="119644337"/>
<evidence type="ECO:0000256" key="1">
    <source>
        <dbReference type="SAM" id="MobiDB-lite"/>
    </source>
</evidence>
<protein>
    <submittedName>
        <fullName evidence="3">Uncharacterized protein LOC119644337</fullName>
    </submittedName>
</protein>
<dbReference type="AlphaFoldDB" id="A0A9C6E189"/>